<evidence type="ECO:0000256" key="2">
    <source>
        <dbReference type="ARBA" id="ARBA00022540"/>
    </source>
</evidence>
<dbReference type="PANTHER" id="PTHR10938:SF0">
    <property type="entry name" value="TRANSLATION INITIATION FACTOR IF-3, MITOCHONDRIAL"/>
    <property type="match status" value="1"/>
</dbReference>
<keyword evidence="2 4" id="KW-0396">Initiation factor</keyword>
<evidence type="ECO:0000256" key="4">
    <source>
        <dbReference type="HAMAP-Rule" id="MF_00080"/>
    </source>
</evidence>
<dbReference type="HAMAP" id="MF_00080">
    <property type="entry name" value="IF_3"/>
    <property type="match status" value="1"/>
</dbReference>
<accession>A0A6M0RBP4</accession>
<dbReference type="InterPro" id="IPR019814">
    <property type="entry name" value="Translation_initiation_fac_3_N"/>
</dbReference>
<organism evidence="9 10">
    <name type="scientific">Clostridium niameyense</name>
    <dbReference type="NCBI Taxonomy" id="1622073"/>
    <lineage>
        <taxon>Bacteria</taxon>
        <taxon>Bacillati</taxon>
        <taxon>Bacillota</taxon>
        <taxon>Clostridia</taxon>
        <taxon>Eubacteriales</taxon>
        <taxon>Clostridiaceae</taxon>
        <taxon>Clostridium</taxon>
    </lineage>
</organism>
<evidence type="ECO:0000259" key="7">
    <source>
        <dbReference type="Pfam" id="PF00707"/>
    </source>
</evidence>
<reference evidence="9 10" key="1">
    <citation type="submission" date="2019-04" db="EMBL/GenBank/DDBJ databases">
        <title>Genome sequencing of Clostridium botulinum Groups I-IV and Clostridium butyricum.</title>
        <authorList>
            <person name="Brunt J."/>
            <person name="Van Vliet A.H.M."/>
            <person name="Stringer S.C."/>
            <person name="Carter A.T."/>
            <person name="Peck M.W."/>
        </authorList>
    </citation>
    <scope>NUCLEOTIDE SEQUENCE [LARGE SCALE GENOMIC DNA]</scope>
    <source>
        <strain evidence="9 10">IFR 18/094</strain>
    </source>
</reference>
<comment type="caution">
    <text evidence="9">The sequence shown here is derived from an EMBL/GenBank/DDBJ whole genome shotgun (WGS) entry which is preliminary data.</text>
</comment>
<comment type="function">
    <text evidence="4 6">IF-3 binds to the 30S ribosomal subunit and shifts the equilibrium between 70S ribosomes and their 50S and 30S subunits in favor of the free subunits, thus enhancing the availability of 30S subunits on which protein synthesis initiation begins.</text>
</comment>
<dbReference type="InterPro" id="IPR019815">
    <property type="entry name" value="Translation_initiation_fac_3_C"/>
</dbReference>
<dbReference type="InterPro" id="IPR019813">
    <property type="entry name" value="Translation_initiation_fac3_CS"/>
</dbReference>
<dbReference type="Pfam" id="PF00707">
    <property type="entry name" value="IF3_C"/>
    <property type="match status" value="1"/>
</dbReference>
<dbReference type="GO" id="GO:0043022">
    <property type="term" value="F:ribosome binding"/>
    <property type="evidence" value="ECO:0007669"/>
    <property type="project" value="UniProtKB-ARBA"/>
</dbReference>
<comment type="subunit">
    <text evidence="4 6">Monomer.</text>
</comment>
<dbReference type="PROSITE" id="PS00938">
    <property type="entry name" value="IF3"/>
    <property type="match status" value="1"/>
</dbReference>
<feature type="domain" description="Translation initiation factor 3 C-terminal" evidence="7">
    <location>
        <begin position="86"/>
        <end position="171"/>
    </location>
</feature>
<dbReference type="SUPFAM" id="SSF55200">
    <property type="entry name" value="Translation initiation factor IF3, C-terminal domain"/>
    <property type="match status" value="1"/>
</dbReference>
<evidence type="ECO:0000256" key="3">
    <source>
        <dbReference type="ARBA" id="ARBA00022917"/>
    </source>
</evidence>
<dbReference type="EMBL" id="SXDP01000011">
    <property type="protein sequence ID" value="NEZ47725.1"/>
    <property type="molecule type" value="Genomic_DNA"/>
</dbReference>
<keyword evidence="4" id="KW-0963">Cytoplasm</keyword>
<dbReference type="GO" id="GO:0016020">
    <property type="term" value="C:membrane"/>
    <property type="evidence" value="ECO:0007669"/>
    <property type="project" value="TreeGrafter"/>
</dbReference>
<keyword evidence="3 4" id="KW-0648">Protein biosynthesis</keyword>
<dbReference type="NCBIfam" id="TIGR00168">
    <property type="entry name" value="infC"/>
    <property type="match status" value="1"/>
</dbReference>
<evidence type="ECO:0000313" key="10">
    <source>
        <dbReference type="Proteomes" id="UP000473885"/>
    </source>
</evidence>
<name>A0A6M0RBP4_9CLOT</name>
<dbReference type="GO" id="GO:0005829">
    <property type="term" value="C:cytosol"/>
    <property type="evidence" value="ECO:0007669"/>
    <property type="project" value="TreeGrafter"/>
</dbReference>
<keyword evidence="10" id="KW-1185">Reference proteome</keyword>
<dbReference type="FunFam" id="3.30.110.10:FF:000001">
    <property type="entry name" value="Translation initiation factor IF-3"/>
    <property type="match status" value="1"/>
</dbReference>
<evidence type="ECO:0000256" key="6">
    <source>
        <dbReference type="RuleBase" id="RU000646"/>
    </source>
</evidence>
<dbReference type="Gene3D" id="3.10.20.80">
    <property type="entry name" value="Translation initiation factor 3 (IF-3), N-terminal domain"/>
    <property type="match status" value="1"/>
</dbReference>
<dbReference type="Pfam" id="PF05198">
    <property type="entry name" value="IF3_N"/>
    <property type="match status" value="1"/>
</dbReference>
<comment type="subcellular location">
    <subcellularLocation>
        <location evidence="4 6">Cytoplasm</location>
    </subcellularLocation>
</comment>
<dbReference type="SUPFAM" id="SSF54364">
    <property type="entry name" value="Translation initiation factor IF3, N-terminal domain"/>
    <property type="match status" value="1"/>
</dbReference>
<dbReference type="InterPro" id="IPR036788">
    <property type="entry name" value="T_IF-3_C_sf"/>
</dbReference>
<evidence type="ECO:0000259" key="8">
    <source>
        <dbReference type="Pfam" id="PF05198"/>
    </source>
</evidence>
<gene>
    <name evidence="4" type="primary">infC</name>
    <name evidence="9" type="ORF">FDF74_11095</name>
</gene>
<proteinExistence type="inferred from homology"/>
<dbReference type="Gene3D" id="3.30.110.10">
    <property type="entry name" value="Translation initiation factor 3 (IF-3), C-terminal domain"/>
    <property type="match status" value="1"/>
</dbReference>
<dbReference type="InterPro" id="IPR036787">
    <property type="entry name" value="T_IF-3_N_sf"/>
</dbReference>
<feature type="domain" description="Translation initiation factor 3 N-terminal" evidence="8">
    <location>
        <begin position="10"/>
        <end position="79"/>
    </location>
</feature>
<dbReference type="Proteomes" id="UP000473885">
    <property type="component" value="Unassembled WGS sequence"/>
</dbReference>
<evidence type="ECO:0000256" key="5">
    <source>
        <dbReference type="NCBIfam" id="TIGR00168"/>
    </source>
</evidence>
<dbReference type="InterPro" id="IPR001288">
    <property type="entry name" value="Translation_initiation_fac_3"/>
</dbReference>
<comment type="similarity">
    <text evidence="1 4 6">Belongs to the IF-3 family.</text>
</comment>
<dbReference type="PANTHER" id="PTHR10938">
    <property type="entry name" value="TRANSLATION INITIATION FACTOR IF-3"/>
    <property type="match status" value="1"/>
</dbReference>
<evidence type="ECO:0000256" key="1">
    <source>
        <dbReference type="ARBA" id="ARBA00005439"/>
    </source>
</evidence>
<protein>
    <recommendedName>
        <fullName evidence="4 5">Translation initiation factor IF-3</fullName>
    </recommendedName>
</protein>
<evidence type="ECO:0000313" key="9">
    <source>
        <dbReference type="EMBL" id="NEZ47725.1"/>
    </source>
</evidence>
<sequence>METINKNFLLNEQIREKELRVVSETGEQLGILSSREAQKIADERELDLVLIAPSAKPPVCKIMNYGKFLYEQTKKDKEARKNQKIINIKEIRLSPTIEAHDIEIKANRTKKFLEAGNKVKVTVRFRGREADYSYKGNKILNAFFEKVEEVSTIEKPAKLEGRNMIMILGPKKA</sequence>
<dbReference type="AlphaFoldDB" id="A0A6M0RBP4"/>
<dbReference type="GO" id="GO:0032790">
    <property type="term" value="P:ribosome disassembly"/>
    <property type="evidence" value="ECO:0007669"/>
    <property type="project" value="TreeGrafter"/>
</dbReference>
<dbReference type="GO" id="GO:0003743">
    <property type="term" value="F:translation initiation factor activity"/>
    <property type="evidence" value="ECO:0007669"/>
    <property type="project" value="UniProtKB-UniRule"/>
</dbReference>
<dbReference type="FunFam" id="3.10.20.80:FF:000001">
    <property type="entry name" value="Translation initiation factor IF-3"/>
    <property type="match status" value="1"/>
</dbReference>